<evidence type="ECO:0000313" key="3">
    <source>
        <dbReference type="EMBL" id="KAK4039365.1"/>
    </source>
</evidence>
<dbReference type="Proteomes" id="UP001303115">
    <property type="component" value="Unassembled WGS sequence"/>
</dbReference>
<proteinExistence type="predicted"/>
<evidence type="ECO:0000313" key="4">
    <source>
        <dbReference type="Proteomes" id="UP001303115"/>
    </source>
</evidence>
<comment type="caution">
    <text evidence="3">The sequence shown here is derived from an EMBL/GenBank/DDBJ whole genome shotgun (WGS) entry which is preliminary data.</text>
</comment>
<gene>
    <name evidence="3" type="ORF">C8A01DRAFT_36660</name>
</gene>
<keyword evidence="2" id="KW-1133">Transmembrane helix</keyword>
<name>A0AAN6SR96_9PEZI</name>
<sequence>MSSPINSPRERPMSEIPTSPHPRGPFKTFGQEYQYAETLQNPFPEVIFAGPANAAHGTAPTSPVSAGGADGTNEPPTDHGTLSSHRPATTGSKEPVMHEDVWVEPAEAPWYTTISRRKWAAIIICTVGITGVMLAILGAMNKLSGTRSTPTTNPDPDSPTPSKTSADQTSSSDAPSSASSTPAAAATTLTTSTTSVRPTSTNHPSPKVDCTNPSTFLTPIFWIGTTVGAYNGAFAQAASAQACCTSCLNQPGCAGWLYDASSKYTPCTKVVVSRAMDDKGGGVETCPLGRAPTTYFSEGRDGEIDTSAMDHGKN</sequence>
<feature type="compositionally biased region" description="Low complexity" evidence="1">
    <location>
        <begin position="148"/>
        <end position="201"/>
    </location>
</feature>
<keyword evidence="2" id="KW-0472">Membrane</keyword>
<dbReference type="AlphaFoldDB" id="A0AAN6SR96"/>
<evidence type="ECO:0000256" key="1">
    <source>
        <dbReference type="SAM" id="MobiDB-lite"/>
    </source>
</evidence>
<feature type="region of interest" description="Disordered" evidence="1">
    <location>
        <begin position="145"/>
        <end position="209"/>
    </location>
</feature>
<feature type="transmembrane region" description="Helical" evidence="2">
    <location>
        <begin position="119"/>
        <end position="140"/>
    </location>
</feature>
<accession>A0AAN6SR96</accession>
<dbReference type="EMBL" id="MU854402">
    <property type="protein sequence ID" value="KAK4039365.1"/>
    <property type="molecule type" value="Genomic_DNA"/>
</dbReference>
<feature type="region of interest" description="Disordered" evidence="1">
    <location>
        <begin position="1"/>
        <end position="32"/>
    </location>
</feature>
<keyword evidence="4" id="KW-1185">Reference proteome</keyword>
<evidence type="ECO:0000256" key="2">
    <source>
        <dbReference type="SAM" id="Phobius"/>
    </source>
</evidence>
<feature type="region of interest" description="Disordered" evidence="1">
    <location>
        <begin position="54"/>
        <end position="100"/>
    </location>
</feature>
<keyword evidence="2" id="KW-0812">Transmembrane</keyword>
<reference evidence="4" key="1">
    <citation type="journal article" date="2023" name="Mol. Phylogenet. Evol.">
        <title>Genome-scale phylogeny and comparative genomics of the fungal order Sordariales.</title>
        <authorList>
            <person name="Hensen N."/>
            <person name="Bonometti L."/>
            <person name="Westerberg I."/>
            <person name="Brannstrom I.O."/>
            <person name="Guillou S."/>
            <person name="Cros-Aarteil S."/>
            <person name="Calhoun S."/>
            <person name="Haridas S."/>
            <person name="Kuo A."/>
            <person name="Mondo S."/>
            <person name="Pangilinan J."/>
            <person name="Riley R."/>
            <person name="LaButti K."/>
            <person name="Andreopoulos B."/>
            <person name="Lipzen A."/>
            <person name="Chen C."/>
            <person name="Yan M."/>
            <person name="Daum C."/>
            <person name="Ng V."/>
            <person name="Clum A."/>
            <person name="Steindorff A."/>
            <person name="Ohm R.A."/>
            <person name="Martin F."/>
            <person name="Silar P."/>
            <person name="Natvig D.O."/>
            <person name="Lalanne C."/>
            <person name="Gautier V."/>
            <person name="Ament-Velasquez S.L."/>
            <person name="Kruys A."/>
            <person name="Hutchinson M.I."/>
            <person name="Powell A.J."/>
            <person name="Barry K."/>
            <person name="Miller A.N."/>
            <person name="Grigoriev I.V."/>
            <person name="Debuchy R."/>
            <person name="Gladieux P."/>
            <person name="Hiltunen Thoren M."/>
            <person name="Johannesson H."/>
        </authorList>
    </citation>
    <scope>NUCLEOTIDE SEQUENCE [LARGE SCALE GENOMIC DNA]</scope>
    <source>
        <strain evidence="4">CBS 284.82</strain>
    </source>
</reference>
<organism evidence="3 4">
    <name type="scientific">Parachaetomium inaequale</name>
    <dbReference type="NCBI Taxonomy" id="2588326"/>
    <lineage>
        <taxon>Eukaryota</taxon>
        <taxon>Fungi</taxon>
        <taxon>Dikarya</taxon>
        <taxon>Ascomycota</taxon>
        <taxon>Pezizomycotina</taxon>
        <taxon>Sordariomycetes</taxon>
        <taxon>Sordariomycetidae</taxon>
        <taxon>Sordariales</taxon>
        <taxon>Chaetomiaceae</taxon>
        <taxon>Parachaetomium</taxon>
    </lineage>
</organism>
<protein>
    <submittedName>
        <fullName evidence="3">Uncharacterized protein</fullName>
    </submittedName>
</protein>
<feature type="compositionally biased region" description="Polar residues" evidence="1">
    <location>
        <begin position="80"/>
        <end position="92"/>
    </location>
</feature>